<dbReference type="Proteomes" id="UP000029858">
    <property type="component" value="Unassembled WGS sequence"/>
</dbReference>
<dbReference type="RefSeq" id="WP_036710204.1">
    <property type="nucleotide sequence ID" value="NZ_JRKQ01000056.1"/>
</dbReference>
<feature type="compositionally biased region" description="Polar residues" evidence="1">
    <location>
        <begin position="112"/>
        <end position="122"/>
    </location>
</feature>
<feature type="compositionally biased region" description="Low complexity" evidence="1">
    <location>
        <begin position="97"/>
        <end position="111"/>
    </location>
</feature>
<accession>A0A099GGM0</accession>
<sequence>MPPPRSNLGQTPFRGRHLAADAMRHYDALPEALRRWLAGAVLPWSPASCLRIWRKAKARGEAEPVILARLDACERRMLIQIPADHAVSRSHGQTGVQPRRPAPRAATPAQRSSTSLSPSNPTRAKRRR</sequence>
<evidence type="ECO:0000313" key="3">
    <source>
        <dbReference type="Proteomes" id="UP000029858"/>
    </source>
</evidence>
<proteinExistence type="predicted"/>
<reference evidence="2 3" key="1">
    <citation type="submission" date="2014-09" db="EMBL/GenBank/DDBJ databases">
        <authorList>
            <person name="McGinnis J.M."/>
            <person name="Wolfgang W.J."/>
        </authorList>
    </citation>
    <scope>NUCLEOTIDE SEQUENCE [LARGE SCALE GENOMIC DNA]</scope>
    <source>
        <strain evidence="2 3">5503</strain>
    </source>
</reference>
<organism evidence="2 3">
    <name type="scientific">Paracoccus sanguinis</name>
    <dbReference type="NCBI Taxonomy" id="1545044"/>
    <lineage>
        <taxon>Bacteria</taxon>
        <taxon>Pseudomonadati</taxon>
        <taxon>Pseudomonadota</taxon>
        <taxon>Alphaproteobacteria</taxon>
        <taxon>Rhodobacterales</taxon>
        <taxon>Paracoccaceae</taxon>
        <taxon>Paracoccus</taxon>
    </lineage>
</organism>
<name>A0A099GGM0_9RHOB</name>
<dbReference type="AlphaFoldDB" id="A0A099GGM0"/>
<evidence type="ECO:0000313" key="2">
    <source>
        <dbReference type="EMBL" id="KGJ21965.1"/>
    </source>
</evidence>
<evidence type="ECO:0000256" key="1">
    <source>
        <dbReference type="SAM" id="MobiDB-lite"/>
    </source>
</evidence>
<dbReference type="InterPro" id="IPR045386">
    <property type="entry name" value="DUF6525"/>
</dbReference>
<protein>
    <submittedName>
        <fullName evidence="2">Uncharacterized protein</fullName>
    </submittedName>
</protein>
<gene>
    <name evidence="2" type="ORF">IX56_11015</name>
</gene>
<comment type="caution">
    <text evidence="2">The sequence shown here is derived from an EMBL/GenBank/DDBJ whole genome shotgun (WGS) entry which is preliminary data.</text>
</comment>
<feature type="region of interest" description="Disordered" evidence="1">
    <location>
        <begin position="82"/>
        <end position="128"/>
    </location>
</feature>
<dbReference type="Pfam" id="PF20135">
    <property type="entry name" value="DUF6525"/>
    <property type="match status" value="1"/>
</dbReference>
<reference evidence="2 3" key="2">
    <citation type="submission" date="2014-10" db="EMBL/GenBank/DDBJ databases">
        <title>Paracoccus sanguinis sp. nov., isolated from clinical specimens of New York State patients.</title>
        <authorList>
            <person name="Mingle L.A."/>
            <person name="Cole J.A."/>
            <person name="Lapierre P."/>
            <person name="Musser K.A."/>
        </authorList>
    </citation>
    <scope>NUCLEOTIDE SEQUENCE [LARGE SCALE GENOMIC DNA]</scope>
    <source>
        <strain evidence="2 3">5503</strain>
    </source>
</reference>
<dbReference type="EMBL" id="JRKQ01000056">
    <property type="protein sequence ID" value="KGJ21965.1"/>
    <property type="molecule type" value="Genomic_DNA"/>
</dbReference>